<dbReference type="PATRIC" id="fig|269796.9.peg.682"/>
<dbReference type="EnsemblBacteria" id="ABC21431">
    <property type="protein sequence ID" value="ABC21431"/>
    <property type="gene ID" value="Rru_A0627"/>
</dbReference>
<feature type="transmembrane region" description="Helical" evidence="7">
    <location>
        <begin position="142"/>
        <end position="162"/>
    </location>
</feature>
<feature type="transmembrane region" description="Helical" evidence="7">
    <location>
        <begin position="40"/>
        <end position="61"/>
    </location>
</feature>
<evidence type="ECO:0000256" key="3">
    <source>
        <dbReference type="ARBA" id="ARBA00022692"/>
    </source>
</evidence>
<dbReference type="Proteomes" id="UP000001929">
    <property type="component" value="Chromosome"/>
</dbReference>
<evidence type="ECO:0000256" key="2">
    <source>
        <dbReference type="ARBA" id="ARBA00022475"/>
    </source>
</evidence>
<dbReference type="NCBIfam" id="NF005742">
    <property type="entry name" value="PRK07566.1"/>
    <property type="match status" value="1"/>
</dbReference>
<dbReference type="EC" id="2.5.1.62" evidence="8"/>
<dbReference type="GO" id="GO:0046408">
    <property type="term" value="F:chlorophyll synthetase activity"/>
    <property type="evidence" value="ECO:0007669"/>
    <property type="project" value="UniProtKB-EC"/>
</dbReference>
<evidence type="ECO:0000256" key="1">
    <source>
        <dbReference type="ARBA" id="ARBA00004141"/>
    </source>
</evidence>
<dbReference type="InterPro" id="IPR000537">
    <property type="entry name" value="UbiA_prenyltransferase"/>
</dbReference>
<feature type="transmembrane region" description="Helical" evidence="7">
    <location>
        <begin position="168"/>
        <end position="185"/>
    </location>
</feature>
<dbReference type="AlphaFoldDB" id="Q2RWR4"/>
<dbReference type="GO" id="GO:0015995">
    <property type="term" value="P:chlorophyll biosynthetic process"/>
    <property type="evidence" value="ECO:0007669"/>
    <property type="project" value="UniProtKB-KW"/>
</dbReference>
<dbReference type="NCBIfam" id="TIGR01476">
    <property type="entry name" value="chlor_syn_BchG"/>
    <property type="match status" value="1"/>
</dbReference>
<keyword evidence="3 7" id="KW-0812">Transmembrane</keyword>
<evidence type="ECO:0000313" key="9">
    <source>
        <dbReference type="Proteomes" id="UP000001929"/>
    </source>
</evidence>
<evidence type="ECO:0000256" key="5">
    <source>
        <dbReference type="ARBA" id="ARBA00023136"/>
    </source>
</evidence>
<evidence type="ECO:0000313" key="8">
    <source>
        <dbReference type="EMBL" id="ABC21431.1"/>
    </source>
</evidence>
<keyword evidence="9" id="KW-1185">Reference proteome</keyword>
<organism evidence="8 9">
    <name type="scientific">Rhodospirillum rubrum (strain ATCC 11170 / ATH 1.1.1 / DSM 467 / LMG 4362 / NCIMB 8255 / S1)</name>
    <dbReference type="NCBI Taxonomy" id="269796"/>
    <lineage>
        <taxon>Bacteria</taxon>
        <taxon>Pseudomonadati</taxon>
        <taxon>Pseudomonadota</taxon>
        <taxon>Alphaproteobacteria</taxon>
        <taxon>Rhodospirillales</taxon>
        <taxon>Rhodospirillaceae</taxon>
        <taxon>Rhodospirillum</taxon>
    </lineage>
</organism>
<dbReference type="HOGENOM" id="CLU_042598_0_0_5"/>
<feature type="transmembrane region" description="Helical" evidence="7">
    <location>
        <begin position="12"/>
        <end position="34"/>
    </location>
</feature>
<comment type="subcellular location">
    <subcellularLocation>
        <location evidence="1">Membrane</location>
        <topology evidence="1">Multi-pass membrane protein</topology>
    </subcellularLocation>
</comment>
<evidence type="ECO:0000256" key="6">
    <source>
        <dbReference type="ARBA" id="ARBA00023171"/>
    </source>
</evidence>
<dbReference type="InterPro" id="IPR044878">
    <property type="entry name" value="UbiA_sf"/>
</dbReference>
<protein>
    <submittedName>
        <fullName evidence="8">Chlorophyll synthase</fullName>
        <ecNumber evidence="8">2.5.1.62</ecNumber>
    </submittedName>
</protein>
<dbReference type="EMBL" id="CP000230">
    <property type="protein sequence ID" value="ABC21431.1"/>
    <property type="molecule type" value="Genomic_DNA"/>
</dbReference>
<proteinExistence type="predicted"/>
<dbReference type="Pfam" id="PF01040">
    <property type="entry name" value="UbiA"/>
    <property type="match status" value="1"/>
</dbReference>
<keyword evidence="8" id="KW-0808">Transferase</keyword>
<keyword evidence="5 7" id="KW-0472">Membrane</keyword>
<dbReference type="Gene3D" id="1.10.357.140">
    <property type="entry name" value="UbiA prenyltransferase"/>
    <property type="match status" value="1"/>
</dbReference>
<feature type="transmembrane region" description="Helical" evidence="7">
    <location>
        <begin position="112"/>
        <end position="130"/>
    </location>
</feature>
<accession>Q2RWR4</accession>
<feature type="transmembrane region" description="Helical" evidence="7">
    <location>
        <begin position="237"/>
        <end position="257"/>
    </location>
</feature>
<dbReference type="STRING" id="269796.Rru_A0627"/>
<sequence length="303" mass="32318">MQRTAVLPYVQLLKPITWFAPMWAFGCGLISSGLPVWDRWPVIALGVLLCGPLVCGTSQAVNDWFDRHVDAINEPDRPIPSGRIPGRVGLYIAIGWTVLSLAVAWVLGPWVFGAAIFGLALAWAYSAPPFRLKGNGWWGNSAVGLCYEGLPWFTGAAVIAGALPDTRIVLLAVLYSIGAHGIMTLNDFKAVEGDIRMGVRSLPVQLGVAPAARLACAVMAVPQMVVIGLVASWDRPYHAGAVGLLLLAQFVLMARLLKRPRELAPWYNATGTTLYVIGMMVSAFALAPLIGAVELAPLIGAAP</sequence>
<dbReference type="PANTHER" id="PTHR42723:SF1">
    <property type="entry name" value="CHLOROPHYLL SYNTHASE, CHLOROPLASTIC"/>
    <property type="match status" value="1"/>
</dbReference>
<dbReference type="InterPro" id="IPR050475">
    <property type="entry name" value="Prenyltransferase_related"/>
</dbReference>
<keyword evidence="4 7" id="KW-1133">Transmembrane helix</keyword>
<feature type="transmembrane region" description="Helical" evidence="7">
    <location>
        <begin position="206"/>
        <end position="231"/>
    </location>
</feature>
<dbReference type="PhylomeDB" id="Q2RWR4"/>
<dbReference type="KEGG" id="rru:Rru_A0627"/>
<evidence type="ECO:0000256" key="7">
    <source>
        <dbReference type="SAM" id="Phobius"/>
    </source>
</evidence>
<evidence type="ECO:0000256" key="4">
    <source>
        <dbReference type="ARBA" id="ARBA00022989"/>
    </source>
</evidence>
<dbReference type="CDD" id="cd13958">
    <property type="entry name" value="PT_UbiA_chlorophyll"/>
    <property type="match status" value="1"/>
</dbReference>
<dbReference type="RefSeq" id="WP_011388385.1">
    <property type="nucleotide sequence ID" value="NC_007643.1"/>
</dbReference>
<dbReference type="Gene3D" id="1.20.120.1780">
    <property type="entry name" value="UbiA prenyltransferase"/>
    <property type="match status" value="1"/>
</dbReference>
<gene>
    <name evidence="8" type="ordered locus">Rru_A0627</name>
</gene>
<keyword evidence="2" id="KW-1003">Cell membrane</keyword>
<dbReference type="PROSITE" id="PS51257">
    <property type="entry name" value="PROKAR_LIPOPROTEIN"/>
    <property type="match status" value="1"/>
</dbReference>
<reference evidence="8 9" key="1">
    <citation type="journal article" date="2011" name="Stand. Genomic Sci.">
        <title>Complete genome sequence of Rhodospirillum rubrum type strain (S1).</title>
        <authorList>
            <person name="Munk A.C."/>
            <person name="Copeland A."/>
            <person name="Lucas S."/>
            <person name="Lapidus A."/>
            <person name="Del Rio T.G."/>
            <person name="Barry K."/>
            <person name="Detter J.C."/>
            <person name="Hammon N."/>
            <person name="Israni S."/>
            <person name="Pitluck S."/>
            <person name="Brettin T."/>
            <person name="Bruce D."/>
            <person name="Han C."/>
            <person name="Tapia R."/>
            <person name="Gilna P."/>
            <person name="Schmutz J."/>
            <person name="Larimer F."/>
            <person name="Land M."/>
            <person name="Kyrpides N.C."/>
            <person name="Mavromatis K."/>
            <person name="Richardson P."/>
            <person name="Rohde M."/>
            <person name="Goker M."/>
            <person name="Klenk H.P."/>
            <person name="Zhang Y."/>
            <person name="Roberts G.P."/>
            <person name="Reslewic S."/>
            <person name="Schwartz D.C."/>
        </authorList>
    </citation>
    <scope>NUCLEOTIDE SEQUENCE [LARGE SCALE GENOMIC DNA]</scope>
    <source>
        <strain evidence="9">ATCC 11170 / ATH 1.1.1 / DSM 467 / LMG 4362 / NCIMB 8255 / S1</strain>
    </source>
</reference>
<feature type="transmembrane region" description="Helical" evidence="7">
    <location>
        <begin position="269"/>
        <end position="290"/>
    </location>
</feature>
<dbReference type="PANTHER" id="PTHR42723">
    <property type="entry name" value="CHLOROPHYLL SYNTHASE"/>
    <property type="match status" value="1"/>
</dbReference>
<keyword evidence="6" id="KW-0149">Chlorophyll biosynthesis</keyword>
<dbReference type="InterPro" id="IPR006372">
    <property type="entry name" value="Chl_synth"/>
</dbReference>
<name>Q2RWR4_RHORT</name>
<dbReference type="GO" id="GO:0016020">
    <property type="term" value="C:membrane"/>
    <property type="evidence" value="ECO:0007669"/>
    <property type="project" value="UniProtKB-SubCell"/>
</dbReference>
<dbReference type="eggNOG" id="COG0382">
    <property type="taxonomic scope" value="Bacteria"/>
</dbReference>